<feature type="binding site" evidence="8">
    <location>
        <position position="98"/>
    </location>
    <ligand>
        <name>Mg(2+)</name>
        <dbReference type="ChEBI" id="CHEBI:18420"/>
    </ligand>
</feature>
<dbReference type="InterPro" id="IPR029060">
    <property type="entry name" value="PIN-like_dom_sf"/>
</dbReference>
<dbReference type="InterPro" id="IPR050556">
    <property type="entry name" value="Type_II_TA_system_RNase"/>
</dbReference>
<sequence length="132" mass="14907">MKFMLDTNICIFLIKTKSPNILRHIKKYSAGDIGISSITLAELEYGVEKSRYVERNRQALKEFILPLEIAPFDEKAAETYGYVRAMLEKKGVPIGSMDMLIGAHALSLGVTLVTNNVKEFKRIKGLKIVDWT</sequence>
<dbReference type="GO" id="GO:0090729">
    <property type="term" value="F:toxin activity"/>
    <property type="evidence" value="ECO:0007669"/>
    <property type="project" value="UniProtKB-KW"/>
</dbReference>
<dbReference type="GO" id="GO:0016787">
    <property type="term" value="F:hydrolase activity"/>
    <property type="evidence" value="ECO:0007669"/>
    <property type="project" value="UniProtKB-KW"/>
</dbReference>
<reference evidence="10" key="1">
    <citation type="submission" date="2022-12" db="EMBL/GenBank/DDBJ databases">
        <title>Reference genome sequencing for broad-spectrum identification of bacterial and archaeal isolates by mass spectrometry.</title>
        <authorList>
            <person name="Sekiguchi Y."/>
            <person name="Tourlousse D.M."/>
        </authorList>
    </citation>
    <scope>NUCLEOTIDE SEQUENCE</scope>
    <source>
        <strain evidence="10">TSL-P1</strain>
    </source>
</reference>
<evidence type="ECO:0000256" key="5">
    <source>
        <dbReference type="ARBA" id="ARBA00022801"/>
    </source>
</evidence>
<feature type="domain" description="PIN" evidence="9">
    <location>
        <begin position="4"/>
        <end position="125"/>
    </location>
</feature>
<dbReference type="CDD" id="cd09881">
    <property type="entry name" value="PIN_VapC4-5_FitB-like"/>
    <property type="match status" value="1"/>
</dbReference>
<dbReference type="EC" id="3.1.-.-" evidence="8"/>
<dbReference type="Proteomes" id="UP001144297">
    <property type="component" value="Unassembled WGS sequence"/>
</dbReference>
<keyword evidence="3 8" id="KW-0540">Nuclease</keyword>
<protein>
    <recommendedName>
        <fullName evidence="8">Ribonuclease VapC</fullName>
        <shortName evidence="8">RNase VapC</shortName>
        <ecNumber evidence="8">3.1.-.-</ecNumber>
    </recommendedName>
    <alternativeName>
        <fullName evidence="8">Toxin VapC</fullName>
    </alternativeName>
</protein>
<dbReference type="InterPro" id="IPR002716">
    <property type="entry name" value="PIN_dom"/>
</dbReference>
<evidence type="ECO:0000256" key="6">
    <source>
        <dbReference type="ARBA" id="ARBA00022842"/>
    </source>
</evidence>
<dbReference type="AlphaFoldDB" id="A0A9W6LKL3"/>
<evidence type="ECO:0000313" key="10">
    <source>
        <dbReference type="EMBL" id="GLI52940.1"/>
    </source>
</evidence>
<keyword evidence="8" id="KW-0800">Toxin</keyword>
<comment type="function">
    <text evidence="8">Toxic component of a toxin-antitoxin (TA) system. An RNase.</text>
</comment>
<evidence type="ECO:0000256" key="3">
    <source>
        <dbReference type="ARBA" id="ARBA00022722"/>
    </source>
</evidence>
<keyword evidence="5 8" id="KW-0378">Hydrolase</keyword>
<evidence type="ECO:0000313" key="11">
    <source>
        <dbReference type="Proteomes" id="UP001144297"/>
    </source>
</evidence>
<comment type="caution">
    <text evidence="10">The sequence shown here is derived from an EMBL/GenBank/DDBJ whole genome shotgun (WGS) entry which is preliminary data.</text>
</comment>
<keyword evidence="11" id="KW-1185">Reference proteome</keyword>
<dbReference type="GO" id="GO:0000287">
    <property type="term" value="F:magnesium ion binding"/>
    <property type="evidence" value="ECO:0007669"/>
    <property type="project" value="UniProtKB-UniRule"/>
</dbReference>
<keyword evidence="2 8" id="KW-1277">Toxin-antitoxin system</keyword>
<evidence type="ECO:0000256" key="7">
    <source>
        <dbReference type="ARBA" id="ARBA00038093"/>
    </source>
</evidence>
<comment type="similarity">
    <text evidence="7 8">Belongs to the PINc/VapC protein family.</text>
</comment>
<proteinExistence type="inferred from homology"/>
<dbReference type="GO" id="GO:0004540">
    <property type="term" value="F:RNA nuclease activity"/>
    <property type="evidence" value="ECO:0007669"/>
    <property type="project" value="InterPro"/>
</dbReference>
<organism evidence="10 11">
    <name type="scientific">Thermodesulfovibrio yellowstonii</name>
    <dbReference type="NCBI Taxonomy" id="28262"/>
    <lineage>
        <taxon>Bacteria</taxon>
        <taxon>Pseudomonadati</taxon>
        <taxon>Nitrospirota</taxon>
        <taxon>Thermodesulfovibrionia</taxon>
        <taxon>Thermodesulfovibrionales</taxon>
        <taxon>Thermodesulfovibrionaceae</taxon>
        <taxon>Thermodesulfovibrio</taxon>
    </lineage>
</organism>
<dbReference type="PANTHER" id="PTHR33653">
    <property type="entry name" value="RIBONUCLEASE VAPC2"/>
    <property type="match status" value="1"/>
</dbReference>
<comment type="cofactor">
    <cofactor evidence="1 8">
        <name>Mg(2+)</name>
        <dbReference type="ChEBI" id="CHEBI:18420"/>
    </cofactor>
</comment>
<evidence type="ECO:0000256" key="2">
    <source>
        <dbReference type="ARBA" id="ARBA00022649"/>
    </source>
</evidence>
<keyword evidence="4 8" id="KW-0479">Metal-binding</keyword>
<dbReference type="InterPro" id="IPR022907">
    <property type="entry name" value="VapC_family"/>
</dbReference>
<evidence type="ECO:0000256" key="8">
    <source>
        <dbReference type="HAMAP-Rule" id="MF_00265"/>
    </source>
</evidence>
<dbReference type="SUPFAM" id="SSF88723">
    <property type="entry name" value="PIN domain-like"/>
    <property type="match status" value="1"/>
</dbReference>
<accession>A0A9W6LKL3</accession>
<dbReference type="Pfam" id="PF01850">
    <property type="entry name" value="PIN"/>
    <property type="match status" value="1"/>
</dbReference>
<dbReference type="PANTHER" id="PTHR33653:SF1">
    <property type="entry name" value="RIBONUCLEASE VAPC2"/>
    <property type="match status" value="1"/>
</dbReference>
<feature type="binding site" evidence="8">
    <location>
        <position position="6"/>
    </location>
    <ligand>
        <name>Mg(2+)</name>
        <dbReference type="ChEBI" id="CHEBI:18420"/>
    </ligand>
</feature>
<dbReference type="EMBL" id="BSDX01000001">
    <property type="protein sequence ID" value="GLI52940.1"/>
    <property type="molecule type" value="Genomic_DNA"/>
</dbReference>
<evidence type="ECO:0000256" key="4">
    <source>
        <dbReference type="ARBA" id="ARBA00022723"/>
    </source>
</evidence>
<gene>
    <name evidence="8 10" type="primary">vapC</name>
    <name evidence="10" type="ORF">TISLANDTSLP1_06330</name>
</gene>
<dbReference type="Gene3D" id="3.40.50.1010">
    <property type="entry name" value="5'-nuclease"/>
    <property type="match status" value="1"/>
</dbReference>
<dbReference type="HAMAP" id="MF_00265">
    <property type="entry name" value="VapC_Nob1"/>
    <property type="match status" value="1"/>
</dbReference>
<evidence type="ECO:0000259" key="9">
    <source>
        <dbReference type="Pfam" id="PF01850"/>
    </source>
</evidence>
<evidence type="ECO:0000256" key="1">
    <source>
        <dbReference type="ARBA" id="ARBA00001946"/>
    </source>
</evidence>
<name>A0A9W6LKL3_9BACT</name>
<keyword evidence="6 8" id="KW-0460">Magnesium</keyword>